<comment type="caution">
    <text evidence="2">The sequence shown here is derived from an EMBL/GenBank/DDBJ whole genome shotgun (WGS) entry which is preliminary data.</text>
</comment>
<keyword evidence="1" id="KW-0732">Signal</keyword>
<gene>
    <name evidence="2" type="ORF">MWN33_11305</name>
</gene>
<evidence type="ECO:0000313" key="2">
    <source>
        <dbReference type="EMBL" id="MCK0208617.1"/>
    </source>
</evidence>
<protein>
    <submittedName>
        <fullName evidence="2">Uncharacterized protein</fullName>
    </submittedName>
</protein>
<dbReference type="RefSeq" id="WP_247200639.1">
    <property type="nucleotide sequence ID" value="NZ_JALKCG010000003.1"/>
</dbReference>
<keyword evidence="3" id="KW-1185">Reference proteome</keyword>
<dbReference type="Proteomes" id="UP001202867">
    <property type="component" value="Unassembled WGS sequence"/>
</dbReference>
<accession>A0ABT0DMW5</accession>
<reference evidence="2 3" key="1">
    <citation type="submission" date="2022-04" db="EMBL/GenBank/DDBJ databases">
        <authorList>
            <person name="Grouzdev D.S."/>
            <person name="Pantiukh K.S."/>
            <person name="Krutkina M.S."/>
        </authorList>
    </citation>
    <scope>NUCLEOTIDE SEQUENCE [LARGE SCALE GENOMIC DNA]</scope>
    <source>
        <strain evidence="2 3">Jip08</strain>
    </source>
</reference>
<evidence type="ECO:0000313" key="3">
    <source>
        <dbReference type="Proteomes" id="UP001202867"/>
    </source>
</evidence>
<feature type="signal peptide" evidence="1">
    <location>
        <begin position="1"/>
        <end position="23"/>
    </location>
</feature>
<reference evidence="3" key="2">
    <citation type="submission" date="2023-07" db="EMBL/GenBank/DDBJ databases">
        <title>Ancylobacter moscoviensis sp. nov., facultatively methylotrophic bacteria from activated sludge and the reclassification of Starkeya novella (Starkey 1934) Kelly et al. 2000 as Ancylobacter novellus comb. nov., Starkeya koreensis Im et al. 2006 as Ancylobacter koreensis comb.nov., Angulomicrobium tetraedrale Vasil'eva et al. 1986 as Ancylobacter tetraedralis comb. nov., Angulomicrobium amanitiforme Fritz et al. 2004 as Ancylobacter amanitiformis comb. nov. and Methylorhabdus multivorans Doronina et al. 1996 as Ancylobacter multivorans comb. nov. and emended description of the genus Ancylobacter.</title>
        <authorList>
            <person name="Doronina N."/>
            <person name="Chemodurova A."/>
            <person name="Grouzdev D."/>
            <person name="Koziaeva V."/>
            <person name="Shi W."/>
            <person name="Wu L."/>
            <person name="Kaparullina E."/>
        </authorList>
    </citation>
    <scope>NUCLEOTIDE SEQUENCE [LARGE SCALE GENOMIC DNA]</scope>
    <source>
        <strain evidence="3">Jip08</strain>
    </source>
</reference>
<organism evidence="2 3">
    <name type="scientific">Ancylobacter koreensis</name>
    <dbReference type="NCBI Taxonomy" id="266121"/>
    <lineage>
        <taxon>Bacteria</taxon>
        <taxon>Pseudomonadati</taxon>
        <taxon>Pseudomonadota</taxon>
        <taxon>Alphaproteobacteria</taxon>
        <taxon>Hyphomicrobiales</taxon>
        <taxon>Xanthobacteraceae</taxon>
        <taxon>Ancylobacter</taxon>
    </lineage>
</organism>
<dbReference type="EMBL" id="JALKCG010000003">
    <property type="protein sequence ID" value="MCK0208617.1"/>
    <property type="molecule type" value="Genomic_DNA"/>
</dbReference>
<name>A0ABT0DMW5_9HYPH</name>
<feature type="chain" id="PRO_5045248055" evidence="1">
    <location>
        <begin position="24"/>
        <end position="100"/>
    </location>
</feature>
<evidence type="ECO:0000256" key="1">
    <source>
        <dbReference type="SAM" id="SignalP"/>
    </source>
</evidence>
<proteinExistence type="predicted"/>
<sequence>MKTLTTALLAASCIAAIVTPASAAGPPTYVYLGLREPVSPQPSGTTGWVNVCRERMVTRRDPRGRVVYMRVPMCNVVWVGQRFFYNGRYYADSSFTTPLN</sequence>